<dbReference type="NCBIfam" id="NF007429">
    <property type="entry name" value="PRK09974.1"/>
    <property type="match status" value="1"/>
</dbReference>
<keyword evidence="3" id="KW-1185">Reference proteome</keyword>
<dbReference type="RefSeq" id="WP_042388100.1">
    <property type="nucleotide sequence ID" value="NZ_BBMZ01000002.1"/>
</dbReference>
<comment type="caution">
    <text evidence="2">The sequence shown here is derived from an EMBL/GenBank/DDBJ whole genome shotgun (WGS) entry which is preliminary data.</text>
</comment>
<accession>A0A090UXU5</accession>
<evidence type="ECO:0000313" key="2">
    <source>
        <dbReference type="EMBL" id="GAL56698.1"/>
    </source>
</evidence>
<dbReference type="GO" id="GO:0003677">
    <property type="term" value="F:DNA binding"/>
    <property type="evidence" value="ECO:0007669"/>
    <property type="project" value="InterPro"/>
</dbReference>
<dbReference type="Pfam" id="PF15937">
    <property type="entry name" value="PrlF_antitoxin"/>
    <property type="match status" value="1"/>
</dbReference>
<dbReference type="SUPFAM" id="SSF89447">
    <property type="entry name" value="AbrB/MazE/MraZ-like"/>
    <property type="match status" value="1"/>
</dbReference>
<reference evidence="2 3" key="1">
    <citation type="submission" date="2014-09" db="EMBL/GenBank/DDBJ databases">
        <title>Whole genome shotgun sequence of Escherichia vulneris NBRC 102420.</title>
        <authorList>
            <person name="Yoshida Y."/>
            <person name="Hosoyama A."/>
            <person name="Tsuchikane K."/>
            <person name="Ohji S."/>
            <person name="Ichikawa N."/>
            <person name="Kimura A."/>
            <person name="Yamazoe A."/>
            <person name="Ezaki T."/>
            <person name="Fujita N."/>
        </authorList>
    </citation>
    <scope>NUCLEOTIDE SEQUENCE [LARGE SCALE GENOMIC DNA]</scope>
    <source>
        <strain evidence="2 3">NBRC 102420</strain>
    </source>
</reference>
<dbReference type="GO" id="GO:0003700">
    <property type="term" value="F:DNA-binding transcription factor activity"/>
    <property type="evidence" value="ECO:0007669"/>
    <property type="project" value="InterPro"/>
</dbReference>
<dbReference type="EMBL" id="BBMZ01000002">
    <property type="protein sequence ID" value="GAL56698.1"/>
    <property type="molecule type" value="Genomic_DNA"/>
</dbReference>
<organism evidence="2 3">
    <name type="scientific">Pseudescherichia vulneris NBRC 102420</name>
    <dbReference type="NCBI Taxonomy" id="1115515"/>
    <lineage>
        <taxon>Bacteria</taxon>
        <taxon>Pseudomonadati</taxon>
        <taxon>Pseudomonadota</taxon>
        <taxon>Gammaproteobacteria</taxon>
        <taxon>Enterobacterales</taxon>
        <taxon>Enterobacteriaceae</taxon>
        <taxon>Pseudescherichia</taxon>
    </lineage>
</organism>
<dbReference type="OrthoDB" id="426345at2"/>
<dbReference type="GO" id="GO:0097351">
    <property type="term" value="F:toxin sequestering activity"/>
    <property type="evidence" value="ECO:0007669"/>
    <property type="project" value="InterPro"/>
</dbReference>
<dbReference type="InterPro" id="IPR037914">
    <property type="entry name" value="SpoVT-AbrB_sf"/>
</dbReference>
<dbReference type="GO" id="GO:0001558">
    <property type="term" value="P:regulation of cell growth"/>
    <property type="evidence" value="ECO:0007669"/>
    <property type="project" value="InterPro"/>
</dbReference>
<sequence>MNLLTQAGVSLRASSKLTTRSQTTIPASVRDAMKLKPGEEIEYAVLPDGQVLMCRKNSAENEDPVIGSFLQFLENDMQENPGRIKPLRASLLARAESLTADMDIDLDAPLTDEE</sequence>
<dbReference type="STRING" id="1115515.EV102420_02_03030"/>
<feature type="domain" description="SpoVT-AbrB" evidence="1">
    <location>
        <begin position="15"/>
        <end position="60"/>
    </location>
</feature>
<dbReference type="SMART" id="SM00966">
    <property type="entry name" value="SpoVT_AbrB"/>
    <property type="match status" value="1"/>
</dbReference>
<gene>
    <name evidence="2" type="primary">sohA</name>
    <name evidence="2" type="ORF">EV102420_02_03030</name>
</gene>
<proteinExistence type="predicted"/>
<dbReference type="Gene3D" id="2.10.260.10">
    <property type="match status" value="1"/>
</dbReference>
<evidence type="ECO:0000313" key="3">
    <source>
        <dbReference type="Proteomes" id="UP000029462"/>
    </source>
</evidence>
<dbReference type="eggNOG" id="COG2002">
    <property type="taxonomic scope" value="Bacteria"/>
</dbReference>
<dbReference type="Proteomes" id="UP000029462">
    <property type="component" value="Unassembled WGS sequence"/>
</dbReference>
<dbReference type="InterPro" id="IPR007159">
    <property type="entry name" value="SpoVT-AbrB_dom"/>
</dbReference>
<dbReference type="AlphaFoldDB" id="A0A090UXU5"/>
<dbReference type="InterPro" id="IPR031848">
    <property type="entry name" value="PrlF_antitoxin"/>
</dbReference>
<evidence type="ECO:0000259" key="1">
    <source>
        <dbReference type="SMART" id="SM00966"/>
    </source>
</evidence>
<name>A0A090UXU5_PSEVU</name>
<protein>
    <submittedName>
        <fullName evidence="2">Antitoxin PrlF</fullName>
    </submittedName>
</protein>